<sequence>MIIKKLLTVIFVVFILLCGNFSAQTKYQKDFNEFWNDINDHYAYLNEQKIDWKKTKEIYEPQAEKINNDSDFIRLLENVLNELYNGHSSLSINLNSSNRLIPSGQDVYIEKKGNEYFVTDIRKGFGADQSGLKIGMQITKFNGKDIDSQLQKFLPKFTQYHSAKMYQYALDMLFAGTHDTKREITVIENKKEKVFKPIDYNYGPSETLLSSKVLNENTVYIRVNNSLGNNNLISEFDKTLDTFINYKNVIIDLTETPSGGNSTVARAIMGRFTDKQLPYQIHEFDEKQFETKRHWTEFVTPRKTIFKGNVYILVGHWTGSMGEGIAIGFDGMKKAKIIGTPMAGLLGATSGFKLSETQIRYQFPTERLYHITGTPRENFIPQVRTQNIEETILKAKEIK</sequence>
<dbReference type="Pfam" id="PF14684">
    <property type="entry name" value="Tricorn_C1"/>
    <property type="match status" value="1"/>
</dbReference>
<dbReference type="SUPFAM" id="SSF50156">
    <property type="entry name" value="PDZ domain-like"/>
    <property type="match status" value="1"/>
</dbReference>
<reference evidence="4" key="1">
    <citation type="journal article" date="2019" name="Int. J. Syst. Evol. Microbiol.">
        <title>The Global Catalogue of Microorganisms (GCM) 10K type strain sequencing project: providing services to taxonomists for standard genome sequencing and annotation.</title>
        <authorList>
            <consortium name="The Broad Institute Genomics Platform"/>
            <consortium name="The Broad Institute Genome Sequencing Center for Infectious Disease"/>
            <person name="Wu L."/>
            <person name="Ma J."/>
        </authorList>
    </citation>
    <scope>NUCLEOTIDE SEQUENCE [LARGE SCALE GENOMIC DNA]</scope>
    <source>
        <strain evidence="4">CCUG 54781</strain>
    </source>
</reference>
<protein>
    <submittedName>
        <fullName evidence="3">S41 family peptidase</fullName>
    </submittedName>
</protein>
<dbReference type="InterPro" id="IPR029045">
    <property type="entry name" value="ClpP/crotonase-like_dom_sf"/>
</dbReference>
<feature type="domain" description="Tail specific protease" evidence="1">
    <location>
        <begin position="219"/>
        <end position="374"/>
    </location>
</feature>
<evidence type="ECO:0000313" key="4">
    <source>
        <dbReference type="Proteomes" id="UP001596550"/>
    </source>
</evidence>
<dbReference type="InterPro" id="IPR005151">
    <property type="entry name" value="Tail-specific_protease"/>
</dbReference>
<dbReference type="PANTHER" id="PTHR11261:SF3">
    <property type="entry name" value="RETINOL-BINDING PROTEIN 3"/>
    <property type="match status" value="1"/>
</dbReference>
<comment type="caution">
    <text evidence="3">The sequence shown here is derived from an EMBL/GenBank/DDBJ whole genome shotgun (WGS) entry which is preliminary data.</text>
</comment>
<name>A0ABW2LTM3_9FLAO</name>
<evidence type="ECO:0000259" key="2">
    <source>
        <dbReference type="Pfam" id="PF14684"/>
    </source>
</evidence>
<keyword evidence="4" id="KW-1185">Reference proteome</keyword>
<evidence type="ECO:0000259" key="1">
    <source>
        <dbReference type="Pfam" id="PF03572"/>
    </source>
</evidence>
<dbReference type="InterPro" id="IPR036034">
    <property type="entry name" value="PDZ_sf"/>
</dbReference>
<organism evidence="3 4">
    <name type="scientific">Chryseobacterium zhengzhouense</name>
    <dbReference type="NCBI Taxonomy" id="1636086"/>
    <lineage>
        <taxon>Bacteria</taxon>
        <taxon>Pseudomonadati</taxon>
        <taxon>Bacteroidota</taxon>
        <taxon>Flavobacteriia</taxon>
        <taxon>Flavobacteriales</taxon>
        <taxon>Weeksellaceae</taxon>
        <taxon>Chryseobacterium group</taxon>
        <taxon>Chryseobacterium</taxon>
    </lineage>
</organism>
<dbReference type="PANTHER" id="PTHR11261">
    <property type="entry name" value="INTERPHOTORECEPTOR RETINOID-BINDING PROTEIN"/>
    <property type="match status" value="1"/>
</dbReference>
<dbReference type="Proteomes" id="UP001596550">
    <property type="component" value="Unassembled WGS sequence"/>
</dbReference>
<feature type="domain" description="Tricorn protease C1" evidence="2">
    <location>
        <begin position="25"/>
        <end position="80"/>
    </location>
</feature>
<accession>A0ABW2LTM3</accession>
<dbReference type="Gene3D" id="3.30.750.44">
    <property type="match status" value="1"/>
</dbReference>
<evidence type="ECO:0000313" key="3">
    <source>
        <dbReference type="EMBL" id="MFC7345899.1"/>
    </source>
</evidence>
<dbReference type="InterPro" id="IPR028204">
    <property type="entry name" value="Tricorn_C1"/>
</dbReference>
<dbReference type="SUPFAM" id="SSF52096">
    <property type="entry name" value="ClpP/crotonase"/>
    <property type="match status" value="1"/>
</dbReference>
<dbReference type="Gene3D" id="2.30.42.10">
    <property type="match status" value="1"/>
</dbReference>
<dbReference type="Pfam" id="PF03572">
    <property type="entry name" value="Peptidase_S41"/>
    <property type="match status" value="1"/>
</dbReference>
<dbReference type="Gene3D" id="3.90.226.10">
    <property type="entry name" value="2-enoyl-CoA Hydratase, Chain A, domain 1"/>
    <property type="match status" value="1"/>
</dbReference>
<gene>
    <name evidence="3" type="ORF">ACFQO9_04100</name>
</gene>
<dbReference type="RefSeq" id="WP_378174138.1">
    <property type="nucleotide sequence ID" value="NZ_JBHTCR010000002.1"/>
</dbReference>
<dbReference type="EMBL" id="JBHTCR010000002">
    <property type="protein sequence ID" value="MFC7345899.1"/>
    <property type="molecule type" value="Genomic_DNA"/>
</dbReference>
<proteinExistence type="predicted"/>